<dbReference type="HOGENOM" id="CLU_1135858_0_0_1"/>
<keyword evidence="2" id="KW-0963">Cytoplasm</keyword>
<dbReference type="InParanoid" id="G0PFU3"/>
<feature type="domain" description="Cytohesin Ubiquitin Protein Inducing" evidence="6">
    <location>
        <begin position="114"/>
        <end position="229"/>
    </location>
</feature>
<dbReference type="OrthoDB" id="10063592at2759"/>
<dbReference type="OMA" id="EHYENDT"/>
<comment type="subcellular location">
    <subcellularLocation>
        <location evidence="1">Cytoplasm</location>
    </subcellularLocation>
</comment>
<dbReference type="AlphaFoldDB" id="G0PFU3"/>
<dbReference type="GO" id="GO:0090162">
    <property type="term" value="P:establishment of epithelial cell polarity"/>
    <property type="evidence" value="ECO:0007669"/>
    <property type="project" value="InterPro"/>
</dbReference>
<evidence type="ECO:0000256" key="5">
    <source>
        <dbReference type="SAM" id="MobiDB-lite"/>
    </source>
</evidence>
<dbReference type="InterPro" id="IPR047176">
    <property type="entry name" value="FRMD4A/B"/>
</dbReference>
<accession>G0PFU3</accession>
<protein>
    <recommendedName>
        <fullName evidence="6">Cytohesin Ubiquitin Protein Inducing domain-containing protein</fullName>
    </recommendedName>
</protein>
<name>G0PFU3_CAEBE</name>
<evidence type="ECO:0000313" key="7">
    <source>
        <dbReference type="EMBL" id="EGT54094.1"/>
    </source>
</evidence>
<proteinExistence type="predicted"/>
<dbReference type="EMBL" id="GL380385">
    <property type="protein sequence ID" value="EGT54094.1"/>
    <property type="molecule type" value="Genomic_DNA"/>
</dbReference>
<evidence type="ECO:0000256" key="3">
    <source>
        <dbReference type="ARBA" id="ARBA00023054"/>
    </source>
</evidence>
<feature type="compositionally biased region" description="Low complexity" evidence="5">
    <location>
        <begin position="48"/>
        <end position="66"/>
    </location>
</feature>
<sequence>MSMRIHAFKLNILELFIDAYSLQKGHHSRNAVVDHQELTEKLNRLTSTSSLGSSLPSLSSLHSNSSIGTMPSAKIGDGSTSSLPPVMSSNKPISTQTSEPSLDIPDLNETLHNKSADEFQKDLEKYEFLKTRKADLEARLRQKMQELKAVCIEEGDITGEMPVEINDVVLPGDDFPRLKRRVGTAYSIPDELIKADKADKMSQLETDVELHRRIVAAASRLATDKNTNKSVRKKRQKDLQAARLRLNRLEQGLQQMR</sequence>
<keyword evidence="3 4" id="KW-0175">Coiled coil</keyword>
<evidence type="ECO:0000259" key="6">
    <source>
        <dbReference type="Pfam" id="PF11819"/>
    </source>
</evidence>
<keyword evidence="8" id="KW-1185">Reference proteome</keyword>
<evidence type="ECO:0000256" key="2">
    <source>
        <dbReference type="ARBA" id="ARBA00022490"/>
    </source>
</evidence>
<gene>
    <name evidence="7" type="ORF">CAEBREN_26395</name>
</gene>
<organism evidence="8">
    <name type="scientific">Caenorhabditis brenneri</name>
    <name type="common">Nematode worm</name>
    <dbReference type="NCBI Taxonomy" id="135651"/>
    <lineage>
        <taxon>Eukaryota</taxon>
        <taxon>Metazoa</taxon>
        <taxon>Ecdysozoa</taxon>
        <taxon>Nematoda</taxon>
        <taxon>Chromadorea</taxon>
        <taxon>Rhabditida</taxon>
        <taxon>Rhabditina</taxon>
        <taxon>Rhabditomorpha</taxon>
        <taxon>Rhabditoidea</taxon>
        <taxon>Rhabditidae</taxon>
        <taxon>Peloderinae</taxon>
        <taxon>Caenorhabditis</taxon>
    </lineage>
</organism>
<feature type="coiled-coil region" evidence="4">
    <location>
        <begin position="126"/>
        <end position="153"/>
    </location>
</feature>
<dbReference type="GO" id="GO:0005737">
    <property type="term" value="C:cytoplasm"/>
    <property type="evidence" value="ECO:0007669"/>
    <property type="project" value="UniProtKB-SubCell"/>
</dbReference>
<dbReference type="STRING" id="135651.G0PFU3"/>
<feature type="non-terminal residue" evidence="7">
    <location>
        <position position="257"/>
    </location>
</feature>
<feature type="compositionally biased region" description="Polar residues" evidence="5">
    <location>
        <begin position="78"/>
        <end position="100"/>
    </location>
</feature>
<dbReference type="PANTHER" id="PTHR46079">
    <property type="entry name" value="FERM DOMAIN-CONTAINING PROTEIN 4"/>
    <property type="match status" value="1"/>
</dbReference>
<evidence type="ECO:0000256" key="4">
    <source>
        <dbReference type="SAM" id="Coils"/>
    </source>
</evidence>
<dbReference type="Pfam" id="PF11819">
    <property type="entry name" value="CUPID"/>
    <property type="match status" value="1"/>
</dbReference>
<reference evidence="8" key="1">
    <citation type="submission" date="2011-07" db="EMBL/GenBank/DDBJ databases">
        <authorList>
            <consortium name="Caenorhabditis brenneri Sequencing and Analysis Consortium"/>
            <person name="Wilson R.K."/>
        </authorList>
    </citation>
    <scope>NUCLEOTIDE SEQUENCE [LARGE SCALE GENOMIC DNA]</scope>
    <source>
        <strain evidence="8">PB2801</strain>
    </source>
</reference>
<evidence type="ECO:0000313" key="8">
    <source>
        <dbReference type="Proteomes" id="UP000008068"/>
    </source>
</evidence>
<evidence type="ECO:0000256" key="1">
    <source>
        <dbReference type="ARBA" id="ARBA00004496"/>
    </source>
</evidence>
<dbReference type="eggNOG" id="KOG3529">
    <property type="taxonomic scope" value="Eukaryota"/>
</dbReference>
<dbReference type="InterPro" id="IPR021774">
    <property type="entry name" value="CUPID"/>
</dbReference>
<feature type="region of interest" description="Disordered" evidence="5">
    <location>
        <begin position="48"/>
        <end position="108"/>
    </location>
</feature>
<dbReference type="Proteomes" id="UP000008068">
    <property type="component" value="Unassembled WGS sequence"/>
</dbReference>
<dbReference type="PANTHER" id="PTHR46079:SF2">
    <property type="entry name" value="FERM DOMAIN-CONTAINING PROTEIN"/>
    <property type="match status" value="1"/>
</dbReference>